<dbReference type="InterPro" id="IPR010987">
    <property type="entry name" value="Glutathione-S-Trfase_C-like"/>
</dbReference>
<organism evidence="3 4">
    <name type="scientific">Oculimacula yallundae</name>
    <dbReference type="NCBI Taxonomy" id="86028"/>
    <lineage>
        <taxon>Eukaryota</taxon>
        <taxon>Fungi</taxon>
        <taxon>Dikarya</taxon>
        <taxon>Ascomycota</taxon>
        <taxon>Pezizomycotina</taxon>
        <taxon>Leotiomycetes</taxon>
        <taxon>Helotiales</taxon>
        <taxon>Ploettnerulaceae</taxon>
        <taxon>Oculimacula</taxon>
    </lineage>
</organism>
<dbReference type="SUPFAM" id="SSF47616">
    <property type="entry name" value="GST C-terminal domain-like"/>
    <property type="match status" value="1"/>
</dbReference>
<evidence type="ECO:0000313" key="4">
    <source>
        <dbReference type="Proteomes" id="UP001595075"/>
    </source>
</evidence>
<dbReference type="EMBL" id="JAZHXI010000020">
    <property type="protein sequence ID" value="KAL2060910.1"/>
    <property type="molecule type" value="Genomic_DNA"/>
</dbReference>
<protein>
    <recommendedName>
        <fullName evidence="5">Glutathione S-transferase</fullName>
    </recommendedName>
</protein>
<dbReference type="Proteomes" id="UP001595075">
    <property type="component" value="Unassembled WGS sequence"/>
</dbReference>
<sequence length="260" mass="29225">MATATKPASYPSATGRAAQTVAEHTGKEDLVFWGAWFCPFTHRSWIALEEKGLKYQYKEVNPYNKPAELLEINSKGLVPILQNTTTNTITADSLAILTHLEAAYLTPALLPSSPTDRAIATHWLTHINTILIPSFFRLMQAQPSNTVQTTKAFAEFTTAMSLIAEAKHENGPFFFGEEISLVDVAIAPWAVRDFVIGEFRGWKREMVPKWKEWAEVLEQRESVRKTTSDREKYVEFNGTFLRDESFSQAARAARDGLAIP</sequence>
<name>A0ABR4BTD6_9HELO</name>
<evidence type="ECO:0008006" key="5">
    <source>
        <dbReference type="Google" id="ProtNLM"/>
    </source>
</evidence>
<dbReference type="InterPro" id="IPR040079">
    <property type="entry name" value="Glutathione_S-Trfase"/>
</dbReference>
<dbReference type="InterPro" id="IPR004045">
    <property type="entry name" value="Glutathione_S-Trfase_N"/>
</dbReference>
<accession>A0ABR4BTD6</accession>
<dbReference type="SFLD" id="SFLDS00019">
    <property type="entry name" value="Glutathione_Transferase_(cytos"/>
    <property type="match status" value="1"/>
</dbReference>
<keyword evidence="4" id="KW-1185">Reference proteome</keyword>
<dbReference type="PROSITE" id="PS50404">
    <property type="entry name" value="GST_NTER"/>
    <property type="match status" value="1"/>
</dbReference>
<feature type="domain" description="GST C-terminal" evidence="2">
    <location>
        <begin position="113"/>
        <end position="236"/>
    </location>
</feature>
<dbReference type="PROSITE" id="PS50405">
    <property type="entry name" value="GST_CTER"/>
    <property type="match status" value="1"/>
</dbReference>
<evidence type="ECO:0000259" key="2">
    <source>
        <dbReference type="PROSITE" id="PS50405"/>
    </source>
</evidence>
<reference evidence="3 4" key="1">
    <citation type="journal article" date="2024" name="Commun. Biol.">
        <title>Comparative genomic analysis of thermophilic fungi reveals convergent evolutionary adaptations and gene losses.</title>
        <authorList>
            <person name="Steindorff A.S."/>
            <person name="Aguilar-Pontes M.V."/>
            <person name="Robinson A.J."/>
            <person name="Andreopoulos B."/>
            <person name="LaButti K."/>
            <person name="Kuo A."/>
            <person name="Mondo S."/>
            <person name="Riley R."/>
            <person name="Otillar R."/>
            <person name="Haridas S."/>
            <person name="Lipzen A."/>
            <person name="Grimwood J."/>
            <person name="Schmutz J."/>
            <person name="Clum A."/>
            <person name="Reid I.D."/>
            <person name="Moisan M.C."/>
            <person name="Butler G."/>
            <person name="Nguyen T.T.M."/>
            <person name="Dewar K."/>
            <person name="Conant G."/>
            <person name="Drula E."/>
            <person name="Henrissat B."/>
            <person name="Hansel C."/>
            <person name="Singer S."/>
            <person name="Hutchinson M.I."/>
            <person name="de Vries R.P."/>
            <person name="Natvig D.O."/>
            <person name="Powell A.J."/>
            <person name="Tsang A."/>
            <person name="Grigoriev I.V."/>
        </authorList>
    </citation>
    <scope>NUCLEOTIDE SEQUENCE [LARGE SCALE GENOMIC DNA]</scope>
    <source>
        <strain evidence="3 4">CBS 494.80</strain>
    </source>
</reference>
<dbReference type="SFLD" id="SFLDG00358">
    <property type="entry name" value="Main_(cytGST)"/>
    <property type="match status" value="1"/>
</dbReference>
<dbReference type="Gene3D" id="1.20.1050.10">
    <property type="match status" value="1"/>
</dbReference>
<gene>
    <name evidence="3" type="ORF">VTL71DRAFT_8962</name>
</gene>
<proteinExistence type="predicted"/>
<dbReference type="InterPro" id="IPR036282">
    <property type="entry name" value="Glutathione-S-Trfase_C_sf"/>
</dbReference>
<dbReference type="CDD" id="cd00570">
    <property type="entry name" value="GST_N_family"/>
    <property type="match status" value="1"/>
</dbReference>
<evidence type="ECO:0000313" key="3">
    <source>
        <dbReference type="EMBL" id="KAL2060910.1"/>
    </source>
</evidence>
<dbReference type="PANTHER" id="PTHR43968">
    <property type="match status" value="1"/>
</dbReference>
<dbReference type="Pfam" id="PF13409">
    <property type="entry name" value="GST_N_2"/>
    <property type="match status" value="1"/>
</dbReference>
<dbReference type="Gene3D" id="3.40.30.10">
    <property type="entry name" value="Glutaredoxin"/>
    <property type="match status" value="1"/>
</dbReference>
<comment type="caution">
    <text evidence="3">The sequence shown here is derived from an EMBL/GenBank/DDBJ whole genome shotgun (WGS) entry which is preliminary data.</text>
</comment>
<dbReference type="PANTHER" id="PTHR43968:SF6">
    <property type="entry name" value="GLUTATHIONE S-TRANSFERASE OMEGA"/>
    <property type="match status" value="1"/>
</dbReference>
<evidence type="ECO:0000259" key="1">
    <source>
        <dbReference type="PROSITE" id="PS50404"/>
    </source>
</evidence>
<dbReference type="SUPFAM" id="SSF52833">
    <property type="entry name" value="Thioredoxin-like"/>
    <property type="match status" value="1"/>
</dbReference>
<dbReference type="InterPro" id="IPR050983">
    <property type="entry name" value="GST_Omega/HSP26"/>
</dbReference>
<feature type="domain" description="GST N-terminal" evidence="1">
    <location>
        <begin position="28"/>
        <end position="108"/>
    </location>
</feature>
<dbReference type="InterPro" id="IPR036249">
    <property type="entry name" value="Thioredoxin-like_sf"/>
</dbReference>